<evidence type="ECO:0000256" key="4">
    <source>
        <dbReference type="SAM" id="MobiDB-lite"/>
    </source>
</evidence>
<sequence>MYMWTVCLVLAFCACFSHGQDGFEVPDATVEAFTPRGLRVSIPDQDGIKLFALHAKINEEMNGREAGTFSRDITKAKDGRWTFYDSQAKLAVGDTLYFWTFVDYFDGERKLGFVRDDQFFTITELLPKPGAKPPPASVPTVTPVTKSPSIDTGSNGGCKVSTTTVRGKNSCRGQLIFDSSFDQFAKNKANLWTIQRKFATGPDYEFVIYEDNPIVLSVENSRLAITPILTDSLYGEGFVVRPEGFDLGEKCTGVRASAECYQTALGWRIIPPVISSQLKTKGKFSFKYGKIEVRAKLPKGDWLYPELYLNSESEEYGSGYESGQIRIAFAAGNEGESRKLEGGVILGSIPAARKYAMKTIEKTQSWTDDFHNFSALWKPDSITLSVDNMVYGTIFPPEGGFASLATNLHLKNSDKWKSGTKIAPFDKEMHIVVGVGAGGHNFDDRSDGTKPWFNNQPISQKEFYKARNQWQSSWKTEAKLQVEYVKVWALD</sequence>
<keyword evidence="2" id="KW-0399">Innate immunity</keyword>
<feature type="domain" description="GH16" evidence="6">
    <location>
        <begin position="202"/>
        <end position="491"/>
    </location>
</feature>
<dbReference type="SUPFAM" id="SSF49899">
    <property type="entry name" value="Concanavalin A-like lectins/glucanases"/>
    <property type="match status" value="1"/>
</dbReference>
<dbReference type="Pfam" id="PF15886">
    <property type="entry name" value="CBM39"/>
    <property type="match status" value="1"/>
</dbReference>
<dbReference type="EMBL" id="BT126939">
    <property type="protein sequence ID" value="AEE61901.1"/>
    <property type="molecule type" value="mRNA"/>
</dbReference>
<dbReference type="PROSITE" id="PS51969">
    <property type="entry name" value="CBM39"/>
    <property type="match status" value="1"/>
</dbReference>
<protein>
    <submittedName>
        <fullName evidence="8">Uncharacterized protein</fullName>
    </submittedName>
</protein>
<dbReference type="GO" id="GO:0045087">
    <property type="term" value="P:innate immune response"/>
    <property type="evidence" value="ECO:0007669"/>
    <property type="project" value="UniProtKB-KW"/>
</dbReference>
<comment type="similarity">
    <text evidence="1">Belongs to the insect beta-1,3-glucan binding protein family.</text>
</comment>
<keyword evidence="3" id="KW-0391">Immunity</keyword>
<reference evidence="8" key="1">
    <citation type="journal article" date="2012" name="Insect Biochem. Mol. Biol.">
        <title>Transcriptome and full-length cDNA resources for the mountain pine beetle, Dendroctonus ponderosae Hopkins, a major insect pest of pine forests.</title>
        <authorList>
            <person name="Keeling C.I."/>
            <person name="Henderson H."/>
            <person name="Li M."/>
            <person name="Yuen M."/>
            <person name="Clark E.L."/>
            <person name="Fraser J.D."/>
            <person name="Huber D.P."/>
            <person name="Liao N.Y."/>
            <person name="Roderick Docking T."/>
            <person name="Birol I."/>
            <person name="Chan S.K."/>
            <person name="Taylor G.A."/>
            <person name="Palmquist D."/>
            <person name="Jones S.J."/>
            <person name="Bohlmann J."/>
        </authorList>
    </citation>
    <scope>NUCLEOTIDE SEQUENCE</scope>
    <source>
        <tissue evidence="8">Larvae</tissue>
    </source>
</reference>
<dbReference type="InterPro" id="IPR031756">
    <property type="entry name" value="BGBP_N"/>
</dbReference>
<dbReference type="GO" id="GO:0005975">
    <property type="term" value="P:carbohydrate metabolic process"/>
    <property type="evidence" value="ECO:0007669"/>
    <property type="project" value="InterPro"/>
</dbReference>
<keyword evidence="5" id="KW-0732">Signal</keyword>
<feature type="region of interest" description="Disordered" evidence="4">
    <location>
        <begin position="131"/>
        <end position="155"/>
    </location>
</feature>
<feature type="domain" description="CBM39" evidence="7">
    <location>
        <begin position="23"/>
        <end position="127"/>
    </location>
</feature>
<dbReference type="PANTHER" id="PTHR10963:SF60">
    <property type="entry name" value="GRAM-NEGATIVE BACTERIA-BINDING PROTEIN 1-RELATED"/>
    <property type="match status" value="1"/>
</dbReference>
<evidence type="ECO:0000259" key="7">
    <source>
        <dbReference type="PROSITE" id="PS51969"/>
    </source>
</evidence>
<dbReference type="OrthoDB" id="4781at2759"/>
<dbReference type="GO" id="GO:0030246">
    <property type="term" value="F:carbohydrate binding"/>
    <property type="evidence" value="ECO:0007669"/>
    <property type="project" value="InterPro"/>
</dbReference>
<organism evidence="8">
    <name type="scientific">Dendroctonus ponderosae</name>
    <name type="common">Mountain pine beetle</name>
    <dbReference type="NCBI Taxonomy" id="77166"/>
    <lineage>
        <taxon>Eukaryota</taxon>
        <taxon>Metazoa</taxon>
        <taxon>Ecdysozoa</taxon>
        <taxon>Arthropoda</taxon>
        <taxon>Hexapoda</taxon>
        <taxon>Insecta</taxon>
        <taxon>Pterygota</taxon>
        <taxon>Neoptera</taxon>
        <taxon>Endopterygota</taxon>
        <taxon>Coleoptera</taxon>
        <taxon>Polyphaga</taxon>
        <taxon>Cucujiformia</taxon>
        <taxon>Curculionidae</taxon>
        <taxon>Scolytinae</taxon>
        <taxon>Dendroctonus</taxon>
    </lineage>
</organism>
<evidence type="ECO:0000256" key="2">
    <source>
        <dbReference type="ARBA" id="ARBA00022588"/>
    </source>
</evidence>
<dbReference type="HOGENOM" id="CLU_019533_2_0_1"/>
<dbReference type="InterPro" id="IPR013320">
    <property type="entry name" value="ConA-like_dom_sf"/>
</dbReference>
<dbReference type="Pfam" id="PF00722">
    <property type="entry name" value="Glyco_hydro_16"/>
    <property type="match status" value="1"/>
</dbReference>
<name>J3JUM4_DENPD</name>
<feature type="signal peptide" evidence="5">
    <location>
        <begin position="1"/>
        <end position="19"/>
    </location>
</feature>
<evidence type="ECO:0000256" key="5">
    <source>
        <dbReference type="SAM" id="SignalP"/>
    </source>
</evidence>
<dbReference type="PROSITE" id="PS51762">
    <property type="entry name" value="GH16_2"/>
    <property type="match status" value="1"/>
</dbReference>
<evidence type="ECO:0000256" key="1">
    <source>
        <dbReference type="ARBA" id="ARBA00008781"/>
    </source>
</evidence>
<feature type="chain" id="PRO_5003771336" evidence="5">
    <location>
        <begin position="20"/>
        <end position="491"/>
    </location>
</feature>
<proteinExistence type="evidence at transcript level"/>
<dbReference type="AlphaFoldDB" id="J3JUM4"/>
<feature type="compositionally biased region" description="Low complexity" evidence="4">
    <location>
        <begin position="138"/>
        <end position="149"/>
    </location>
</feature>
<dbReference type="GO" id="GO:0004553">
    <property type="term" value="F:hydrolase activity, hydrolyzing O-glycosyl compounds"/>
    <property type="evidence" value="ECO:0007669"/>
    <property type="project" value="InterPro"/>
</dbReference>
<dbReference type="InterPro" id="IPR000757">
    <property type="entry name" value="Beta-glucanase-like"/>
</dbReference>
<dbReference type="InterPro" id="IPR043030">
    <property type="entry name" value="BGBP_N_sf"/>
</dbReference>
<evidence type="ECO:0000313" key="8">
    <source>
        <dbReference type="EMBL" id="AEE61901.1"/>
    </source>
</evidence>
<evidence type="ECO:0000256" key="3">
    <source>
        <dbReference type="ARBA" id="ARBA00022859"/>
    </source>
</evidence>
<dbReference type="PANTHER" id="PTHR10963">
    <property type="entry name" value="GLYCOSYL HYDROLASE-RELATED"/>
    <property type="match status" value="1"/>
</dbReference>
<dbReference type="Gene3D" id="2.60.120.200">
    <property type="match status" value="1"/>
</dbReference>
<dbReference type="InterPro" id="IPR050546">
    <property type="entry name" value="Glycosyl_Hydrlase_16"/>
</dbReference>
<dbReference type="Gene3D" id="2.60.40.2140">
    <property type="entry name" value="Beta-1,3-glucan-recognition protein, N-terminal domain"/>
    <property type="match status" value="1"/>
</dbReference>
<evidence type="ECO:0000259" key="6">
    <source>
        <dbReference type="PROSITE" id="PS51762"/>
    </source>
</evidence>
<accession>J3JUM4</accession>